<reference evidence="1 2" key="1">
    <citation type="submission" date="2016-04" db="EMBL/GenBank/DDBJ databases">
        <title>Evolutionary innovation and constraint leading to complex multicellularity in the Ascomycota.</title>
        <authorList>
            <person name="Cisse O."/>
            <person name="Nguyen A."/>
            <person name="Hewitt D.A."/>
            <person name="Jedd G."/>
            <person name="Stajich J.E."/>
        </authorList>
    </citation>
    <scope>NUCLEOTIDE SEQUENCE [LARGE SCALE GENOMIC DNA]</scope>
    <source>
        <strain evidence="1 2">DAH-3</strain>
    </source>
</reference>
<evidence type="ECO:0000313" key="1">
    <source>
        <dbReference type="EMBL" id="OLL26082.1"/>
    </source>
</evidence>
<comment type="caution">
    <text evidence="1">The sequence shown here is derived from an EMBL/GenBank/DDBJ whole genome shotgun (WGS) entry which is preliminary data.</text>
</comment>
<organism evidence="1 2">
    <name type="scientific">Neolecta irregularis (strain DAH-3)</name>
    <dbReference type="NCBI Taxonomy" id="1198029"/>
    <lineage>
        <taxon>Eukaryota</taxon>
        <taxon>Fungi</taxon>
        <taxon>Dikarya</taxon>
        <taxon>Ascomycota</taxon>
        <taxon>Taphrinomycotina</taxon>
        <taxon>Neolectales</taxon>
        <taxon>Neolectaceae</taxon>
        <taxon>Neolecta</taxon>
    </lineage>
</organism>
<dbReference type="Proteomes" id="UP000186594">
    <property type="component" value="Unassembled WGS sequence"/>
</dbReference>
<dbReference type="EMBL" id="LXFE01000243">
    <property type="protein sequence ID" value="OLL26082.1"/>
    <property type="molecule type" value="Genomic_DNA"/>
</dbReference>
<protein>
    <recommendedName>
        <fullName evidence="3">F-box protein</fullName>
    </recommendedName>
</protein>
<accession>A0A1U7LU63</accession>
<proteinExistence type="predicted"/>
<dbReference type="AlphaFoldDB" id="A0A1U7LU63"/>
<dbReference type="InterPro" id="IPR032675">
    <property type="entry name" value="LRR_dom_sf"/>
</dbReference>
<keyword evidence="2" id="KW-1185">Reference proteome</keyword>
<name>A0A1U7LU63_NEOID</name>
<dbReference type="Gene3D" id="3.80.10.10">
    <property type="entry name" value="Ribonuclease Inhibitor"/>
    <property type="match status" value="1"/>
</dbReference>
<gene>
    <name evidence="1" type="ORF">NEOLI_000489</name>
</gene>
<evidence type="ECO:0000313" key="2">
    <source>
        <dbReference type="Proteomes" id="UP000186594"/>
    </source>
</evidence>
<sequence length="420" mass="48194">MSDLSPQNAKFVKRVRIDLAPGGTNSVGFESAFERWGRFFSRARHISFIQINIDEHDSMSDQSTKTFNLIKEINSIKSLQNVEMVLQEPALASSPILSGSEELRFISSILSILSMKIITLTTHRPISCSLLNSWVSVLPNLQELHLHDSCPSYTDDRLSQKNLSMLLSVQNLTCFEQSHRILPNIKSKTINHLILGPEVLSFETWKAVRETLPNLHNLEIEQRLLPPYRTLQKWTIDPVKFDKLRMLKLHGRVVYFPKELIPSIVTINRDIRDISIIGNWRDTDILSISTNCGKLQSFEFQRDSLGRGAGHYLTHETISALSKCSQLAHLKFDESVLPFSVVAMKSLSMNCRWLNSITLEMDFLSTIFGCSSHLEERFLDEQIILFWRDCAGVQLPKDEESWKRPLCVLDLSKVRERLRI</sequence>
<evidence type="ECO:0008006" key="3">
    <source>
        <dbReference type="Google" id="ProtNLM"/>
    </source>
</evidence>